<dbReference type="RefSeq" id="WP_022348631.1">
    <property type="nucleotide sequence ID" value="NZ_NFHO01000001.1"/>
</dbReference>
<organism evidence="4 5">
    <name type="scientific">Enorma massiliensis</name>
    <dbReference type="NCBI Taxonomy" id="1472761"/>
    <lineage>
        <taxon>Bacteria</taxon>
        <taxon>Bacillati</taxon>
        <taxon>Actinomycetota</taxon>
        <taxon>Coriobacteriia</taxon>
        <taxon>Coriobacteriales</taxon>
        <taxon>Coriobacteriaceae</taxon>
        <taxon>Enorma</taxon>
    </lineage>
</organism>
<dbReference type="eggNOG" id="COG0300">
    <property type="taxonomic scope" value="Bacteria"/>
</dbReference>
<protein>
    <submittedName>
        <fullName evidence="4">SDR family oxidoreductase</fullName>
    </submittedName>
</protein>
<gene>
    <name evidence="4" type="ORF">B5G21_01580</name>
</gene>
<dbReference type="GO" id="GO:0016491">
    <property type="term" value="F:oxidoreductase activity"/>
    <property type="evidence" value="ECO:0007669"/>
    <property type="project" value="UniProtKB-KW"/>
</dbReference>
<keyword evidence="2" id="KW-0560">Oxidoreductase</keyword>
<evidence type="ECO:0000256" key="2">
    <source>
        <dbReference type="ARBA" id="ARBA00023002"/>
    </source>
</evidence>
<evidence type="ECO:0000256" key="1">
    <source>
        <dbReference type="ARBA" id="ARBA00006484"/>
    </source>
</evidence>
<dbReference type="PRINTS" id="PR00080">
    <property type="entry name" value="SDRFAMILY"/>
</dbReference>
<dbReference type="PANTHER" id="PTHR44196">
    <property type="entry name" value="DEHYDROGENASE/REDUCTASE SDR FAMILY MEMBER 7B"/>
    <property type="match status" value="1"/>
</dbReference>
<dbReference type="Proteomes" id="UP000196560">
    <property type="component" value="Unassembled WGS sequence"/>
</dbReference>
<sequence>MSRIAIVTGASSGLGREFVKLIDGGAAGSIDEIWAIARRADRLDALVRTCKTAVRPFCLDLTDPVSYDVIEASLAETPGTQVALLINNAGAGTFGPFAKLSRDEVADQVNLLMRAPVELTYRALPSMGRGARIINVASVAAFIPQPDLTLYSSAKRFMLDFTRALDAELGPVDIHATAVCPKYMRTEFFNEPGDVRAMQQMSIVGYERVTDVARSALAAARAGKSLCIPSIDMKALYALTRVLPYKAVIAAERALGVI</sequence>
<proteinExistence type="inferred from homology"/>
<accession>A0A1Y3U7B2</accession>
<dbReference type="CDD" id="cd05233">
    <property type="entry name" value="SDR_c"/>
    <property type="match status" value="1"/>
</dbReference>
<dbReference type="Pfam" id="PF00106">
    <property type="entry name" value="adh_short"/>
    <property type="match status" value="1"/>
</dbReference>
<name>A0A1Y3U7B2_9ACTN</name>
<reference evidence="5" key="1">
    <citation type="submission" date="2017-04" db="EMBL/GenBank/DDBJ databases">
        <title>Function of individual gut microbiota members based on whole genome sequencing of pure cultures obtained from chicken caecum.</title>
        <authorList>
            <person name="Medvecky M."/>
            <person name="Cejkova D."/>
            <person name="Polansky O."/>
            <person name="Karasova D."/>
            <person name="Kubasova T."/>
            <person name="Cizek A."/>
            <person name="Rychlik I."/>
        </authorList>
    </citation>
    <scope>NUCLEOTIDE SEQUENCE [LARGE SCALE GENOMIC DNA]</scope>
    <source>
        <strain evidence="5">An70</strain>
    </source>
</reference>
<evidence type="ECO:0000256" key="3">
    <source>
        <dbReference type="RuleBase" id="RU000363"/>
    </source>
</evidence>
<dbReference type="GO" id="GO:0016020">
    <property type="term" value="C:membrane"/>
    <property type="evidence" value="ECO:0007669"/>
    <property type="project" value="TreeGrafter"/>
</dbReference>
<evidence type="ECO:0000313" key="4">
    <source>
        <dbReference type="EMBL" id="OUN44644.1"/>
    </source>
</evidence>
<dbReference type="AlphaFoldDB" id="A0A1Y3U7B2"/>
<comment type="caution">
    <text evidence="4">The sequence shown here is derived from an EMBL/GenBank/DDBJ whole genome shotgun (WGS) entry which is preliminary data.</text>
</comment>
<dbReference type="InterPro" id="IPR002347">
    <property type="entry name" value="SDR_fam"/>
</dbReference>
<keyword evidence="5" id="KW-1185">Reference proteome</keyword>
<dbReference type="Gene3D" id="3.40.50.720">
    <property type="entry name" value="NAD(P)-binding Rossmann-like Domain"/>
    <property type="match status" value="1"/>
</dbReference>
<evidence type="ECO:0000313" key="5">
    <source>
        <dbReference type="Proteomes" id="UP000196560"/>
    </source>
</evidence>
<dbReference type="EMBL" id="NFHO01000001">
    <property type="protein sequence ID" value="OUN44644.1"/>
    <property type="molecule type" value="Genomic_DNA"/>
</dbReference>
<dbReference type="STRING" id="1118060.GCA_000311845_00792"/>
<comment type="similarity">
    <text evidence="1 3">Belongs to the short-chain dehydrogenases/reductases (SDR) family.</text>
</comment>
<dbReference type="PANTHER" id="PTHR44196:SF2">
    <property type="entry name" value="SHORT-CHAIN DEHYDROGENASE-RELATED"/>
    <property type="match status" value="1"/>
</dbReference>
<dbReference type="SUPFAM" id="SSF51735">
    <property type="entry name" value="NAD(P)-binding Rossmann-fold domains"/>
    <property type="match status" value="1"/>
</dbReference>
<dbReference type="PRINTS" id="PR00081">
    <property type="entry name" value="GDHRDH"/>
</dbReference>
<dbReference type="InterPro" id="IPR036291">
    <property type="entry name" value="NAD(P)-bd_dom_sf"/>
</dbReference>